<evidence type="ECO:0000313" key="3">
    <source>
        <dbReference type="Proteomes" id="UP000284451"/>
    </source>
</evidence>
<dbReference type="EMBL" id="SAUY01000020">
    <property type="protein sequence ID" value="RWR29277.1"/>
    <property type="molecule type" value="Genomic_DNA"/>
</dbReference>
<gene>
    <name evidence="2" type="ORF">D2T29_14620</name>
</gene>
<feature type="region of interest" description="Disordered" evidence="1">
    <location>
        <begin position="1"/>
        <end position="68"/>
    </location>
</feature>
<name>A0A443K901_9RHOB</name>
<feature type="compositionally biased region" description="Basic and acidic residues" evidence="1">
    <location>
        <begin position="18"/>
        <end position="33"/>
    </location>
</feature>
<reference evidence="2 3" key="2">
    <citation type="submission" date="2019-01" db="EMBL/GenBank/DDBJ databases">
        <authorList>
            <person name="Li Y."/>
        </authorList>
    </citation>
    <scope>NUCLEOTIDE SEQUENCE [LARGE SCALE GENOMIC DNA]</scope>
    <source>
        <strain evidence="2 3">07D10-4-3</strain>
    </source>
</reference>
<sequence length="89" mass="9840">MAAPDIPERSEIPAPGVESRRMDIHRGAADRKLSPPPTPAATIGRYLSGRRHRQPCPRQSDLREPENGQIFPDAFNAALSGYSRGNHRI</sequence>
<proteinExistence type="predicted"/>
<protein>
    <submittedName>
        <fullName evidence="2">Uncharacterized protein</fullName>
    </submittedName>
</protein>
<evidence type="ECO:0000256" key="1">
    <source>
        <dbReference type="SAM" id="MobiDB-lite"/>
    </source>
</evidence>
<dbReference type="RefSeq" id="WP_128233030.1">
    <property type="nucleotide sequence ID" value="NZ_SAUY01000020.1"/>
</dbReference>
<organism evidence="2 3">
    <name type="scientific">Paenirhodobacter populi</name>
    <dbReference type="NCBI Taxonomy" id="2306993"/>
    <lineage>
        <taxon>Bacteria</taxon>
        <taxon>Pseudomonadati</taxon>
        <taxon>Pseudomonadota</taxon>
        <taxon>Alphaproteobacteria</taxon>
        <taxon>Rhodobacterales</taxon>
        <taxon>Rhodobacter group</taxon>
        <taxon>Paenirhodobacter</taxon>
    </lineage>
</organism>
<reference evidence="2 3" key="1">
    <citation type="submission" date="2019-01" db="EMBL/GenBank/DDBJ databases">
        <title>Sinorhodobacter populi sp. nov. isolated from the symptomatic bark tissue of Populus euramericana canker.</title>
        <authorList>
            <person name="Xu G."/>
        </authorList>
    </citation>
    <scope>NUCLEOTIDE SEQUENCE [LARGE SCALE GENOMIC DNA]</scope>
    <source>
        <strain evidence="2 3">07D10-4-3</strain>
    </source>
</reference>
<dbReference type="AlphaFoldDB" id="A0A443K901"/>
<accession>A0A443K901</accession>
<evidence type="ECO:0000313" key="2">
    <source>
        <dbReference type="EMBL" id="RWR29277.1"/>
    </source>
</evidence>
<feature type="compositionally biased region" description="Basic and acidic residues" evidence="1">
    <location>
        <begin position="1"/>
        <end position="11"/>
    </location>
</feature>
<dbReference type="Proteomes" id="UP000284451">
    <property type="component" value="Unassembled WGS sequence"/>
</dbReference>
<comment type="caution">
    <text evidence="2">The sequence shown here is derived from an EMBL/GenBank/DDBJ whole genome shotgun (WGS) entry which is preliminary data.</text>
</comment>